<dbReference type="AlphaFoldDB" id="A0A8S8ZXF2"/>
<reference evidence="2 3" key="1">
    <citation type="submission" date="2017-07" db="EMBL/GenBank/DDBJ databases">
        <title>Genome sequence of the Sordaria macrospora wild type strain R19027.</title>
        <authorList>
            <person name="Nowrousian M."/>
            <person name="Teichert I."/>
            <person name="Kueck U."/>
        </authorList>
    </citation>
    <scope>NUCLEOTIDE SEQUENCE [LARGE SCALE GENOMIC DNA]</scope>
    <source>
        <strain evidence="2 3">R19027</strain>
        <tissue evidence="2">Mycelium</tissue>
    </source>
</reference>
<proteinExistence type="predicted"/>
<dbReference type="VEuPathDB" id="FungiDB:SMAC_00835"/>
<protein>
    <submittedName>
        <fullName evidence="2">Uncharacterized protein</fullName>
    </submittedName>
</protein>
<gene>
    <name evidence="2" type="ORF">SMACR_00835</name>
</gene>
<dbReference type="EMBL" id="NMPR01000019">
    <property type="protein sequence ID" value="KAA8634683.1"/>
    <property type="molecule type" value="Genomic_DNA"/>
</dbReference>
<evidence type="ECO:0000313" key="3">
    <source>
        <dbReference type="Proteomes" id="UP000433876"/>
    </source>
</evidence>
<evidence type="ECO:0000313" key="2">
    <source>
        <dbReference type="EMBL" id="KAA8634683.1"/>
    </source>
</evidence>
<feature type="compositionally biased region" description="Basic and acidic residues" evidence="1">
    <location>
        <begin position="48"/>
        <end position="67"/>
    </location>
</feature>
<sequence length="77" mass="8908">MPGRIFPSGTPSRHELERQLSAAQHDLREERDYCSRLERTIETRSELVRSDLAEQESKAKARADTLFHRNPSPDSDE</sequence>
<name>A0A8S8ZXF2_SORMA</name>
<organism evidence="2 3">
    <name type="scientific">Sordaria macrospora</name>
    <dbReference type="NCBI Taxonomy" id="5147"/>
    <lineage>
        <taxon>Eukaryota</taxon>
        <taxon>Fungi</taxon>
        <taxon>Dikarya</taxon>
        <taxon>Ascomycota</taxon>
        <taxon>Pezizomycotina</taxon>
        <taxon>Sordariomycetes</taxon>
        <taxon>Sordariomycetidae</taxon>
        <taxon>Sordariales</taxon>
        <taxon>Sordariaceae</taxon>
        <taxon>Sordaria</taxon>
    </lineage>
</organism>
<evidence type="ECO:0000256" key="1">
    <source>
        <dbReference type="SAM" id="MobiDB-lite"/>
    </source>
</evidence>
<accession>A0A8S8ZXF2</accession>
<feature type="region of interest" description="Disordered" evidence="1">
    <location>
        <begin position="48"/>
        <end position="77"/>
    </location>
</feature>
<dbReference type="Proteomes" id="UP000433876">
    <property type="component" value="Unassembled WGS sequence"/>
</dbReference>
<comment type="caution">
    <text evidence="2">The sequence shown here is derived from an EMBL/GenBank/DDBJ whole genome shotgun (WGS) entry which is preliminary data.</text>
</comment>
<dbReference type="OMA" id="MPGRIFP"/>